<dbReference type="GO" id="GO:0003677">
    <property type="term" value="F:DNA binding"/>
    <property type="evidence" value="ECO:0007669"/>
    <property type="project" value="InterPro"/>
</dbReference>
<comment type="subcellular location">
    <subcellularLocation>
        <location evidence="1">Nucleus</location>
    </subcellularLocation>
</comment>
<dbReference type="AlphaFoldDB" id="A0A5D3D1X5"/>
<dbReference type="OrthoDB" id="21225at2759"/>
<evidence type="ECO:0000256" key="2">
    <source>
        <dbReference type="ARBA" id="ARBA00023015"/>
    </source>
</evidence>
<evidence type="ECO:0000313" key="8">
    <source>
        <dbReference type="Proteomes" id="UP000321947"/>
    </source>
</evidence>
<evidence type="ECO:0000256" key="1">
    <source>
        <dbReference type="ARBA" id="ARBA00004123"/>
    </source>
</evidence>
<dbReference type="STRING" id="1194695.A0A5D3D1X5"/>
<dbReference type="EMBL" id="SSTD01007927">
    <property type="protein sequence ID" value="TYK18203.1"/>
    <property type="molecule type" value="Genomic_DNA"/>
</dbReference>
<dbReference type="NCBIfam" id="TIGR01557">
    <property type="entry name" value="myb_SHAQKYF"/>
    <property type="match status" value="1"/>
</dbReference>
<dbReference type="PANTHER" id="PTHR31442:SF29">
    <property type="entry name" value="HOMEODOMAIN-LIKE SUPERFAMILY PROTEIN"/>
    <property type="match status" value="1"/>
</dbReference>
<dbReference type="Proteomes" id="UP000321947">
    <property type="component" value="Unassembled WGS sequence"/>
</dbReference>
<keyword evidence="2" id="KW-0805">Transcription regulation</keyword>
<keyword evidence="4" id="KW-0539">Nucleus</keyword>
<dbReference type="SUPFAM" id="SSF46689">
    <property type="entry name" value="Homeodomain-like"/>
    <property type="match status" value="1"/>
</dbReference>
<dbReference type="Proteomes" id="UP000321393">
    <property type="component" value="Unassembled WGS sequence"/>
</dbReference>
<name>A0A5D3D1X5_CUCMM</name>
<organism evidence="6 8">
    <name type="scientific">Cucumis melo var. makuwa</name>
    <name type="common">Oriental melon</name>
    <dbReference type="NCBI Taxonomy" id="1194695"/>
    <lineage>
        <taxon>Eukaryota</taxon>
        <taxon>Viridiplantae</taxon>
        <taxon>Streptophyta</taxon>
        <taxon>Embryophyta</taxon>
        <taxon>Tracheophyta</taxon>
        <taxon>Spermatophyta</taxon>
        <taxon>Magnoliopsida</taxon>
        <taxon>eudicotyledons</taxon>
        <taxon>Gunneridae</taxon>
        <taxon>Pentapetalae</taxon>
        <taxon>rosids</taxon>
        <taxon>fabids</taxon>
        <taxon>Cucurbitales</taxon>
        <taxon>Cucurbitaceae</taxon>
        <taxon>Benincaseae</taxon>
        <taxon>Cucumis</taxon>
    </lineage>
</organism>
<dbReference type="GO" id="GO:0005634">
    <property type="term" value="C:nucleus"/>
    <property type="evidence" value="ECO:0007669"/>
    <property type="project" value="UniProtKB-SubCell"/>
</dbReference>
<evidence type="ECO:0000313" key="6">
    <source>
        <dbReference type="EMBL" id="TYK18203.1"/>
    </source>
</evidence>
<evidence type="ECO:0000313" key="5">
    <source>
        <dbReference type="EMBL" id="KAA0046668.1"/>
    </source>
</evidence>
<proteinExistence type="predicted"/>
<dbReference type="InterPro" id="IPR009057">
    <property type="entry name" value="Homeodomain-like_sf"/>
</dbReference>
<keyword evidence="3" id="KW-0804">Transcription</keyword>
<dbReference type="FunFam" id="1.10.10.60:FF:000007">
    <property type="entry name" value="Two-component response regulator"/>
    <property type="match status" value="1"/>
</dbReference>
<dbReference type="PANTHER" id="PTHR31442">
    <property type="entry name" value="HOMEODOMAIN-LIKE SUPERFAMILY PROTEIN-RELATED"/>
    <property type="match status" value="1"/>
</dbReference>
<dbReference type="GO" id="GO:0003700">
    <property type="term" value="F:DNA-binding transcription factor activity"/>
    <property type="evidence" value="ECO:0007669"/>
    <property type="project" value="InterPro"/>
</dbReference>
<evidence type="ECO:0000256" key="4">
    <source>
        <dbReference type="ARBA" id="ARBA00023242"/>
    </source>
</evidence>
<reference evidence="7 8" key="1">
    <citation type="submission" date="2019-08" db="EMBL/GenBank/DDBJ databases">
        <title>Draft genome sequences of two oriental melons (Cucumis melo L. var makuwa).</title>
        <authorList>
            <person name="Kwon S.-Y."/>
        </authorList>
    </citation>
    <scope>NUCLEOTIDE SEQUENCE [LARGE SCALE GENOMIC DNA]</scope>
    <source>
        <strain evidence="8">cv. Chang Bougi</strain>
        <strain evidence="7">cv. SW 3</strain>
        <tissue evidence="6">Leaf</tissue>
    </source>
</reference>
<evidence type="ECO:0000313" key="7">
    <source>
        <dbReference type="Proteomes" id="UP000321393"/>
    </source>
</evidence>
<dbReference type="InterPro" id="IPR044841">
    <property type="entry name" value="LUX/BOA-like"/>
</dbReference>
<dbReference type="Gene3D" id="1.10.10.60">
    <property type="entry name" value="Homeodomain-like"/>
    <property type="match status" value="1"/>
</dbReference>
<dbReference type="EMBL" id="SSTE01013763">
    <property type="protein sequence ID" value="KAA0046668.1"/>
    <property type="molecule type" value="Genomic_DNA"/>
</dbReference>
<comment type="caution">
    <text evidence="6">The sequence shown here is derived from an EMBL/GenBank/DDBJ whole genome shotgun (WGS) entry which is preliminary data.</text>
</comment>
<evidence type="ECO:0000256" key="3">
    <source>
        <dbReference type="ARBA" id="ARBA00023163"/>
    </source>
</evidence>
<accession>A0A5D3D1X5</accession>
<sequence>MSYPDYQHYNSHDFWLSDMPVDYRNLVSEENSAPVPTASISTGELGGSITRELGGPSTADGGEINYFDVDEALQERTGIGPRRTRFIWTPECHQIFVEAVNTLTLQRAVPRKILEYMRNCGVQNITRAIVASHLQKYRLGLKKGHVEVDKASQVPFRTISFNATNGRNQEENMRNQDENMRYQDQGNMRYQEGNMRYQEVNMTNHQGLQENLLNYEMTNQRWPLFEESLPRPGLTQPNMFSPPYLYKNEPTHLQNLPNQFPGYVDANNNNNVIASPNQFARYADGNNNNNVLASLINDGLSNHVPDNDRSHYHKVLRELIAYQEYNDDDHDDIMNIKPEV</sequence>
<dbReference type="InterPro" id="IPR006447">
    <property type="entry name" value="Myb_dom_plants"/>
</dbReference>
<gene>
    <name evidence="6" type="ORF">E5676_scaffold411G001420</name>
    <name evidence="5" type="ORF">E6C27_scaffold427G00350</name>
</gene>
<protein>
    <submittedName>
        <fullName evidence="6">Type B response regulator</fullName>
    </submittedName>
</protein>